<dbReference type="PANTHER" id="PTHR20371:SF1">
    <property type="entry name" value="ENOLASE-PHOSPHATASE E1"/>
    <property type="match status" value="1"/>
</dbReference>
<feature type="region of interest" description="Disordered" evidence="6">
    <location>
        <begin position="234"/>
        <end position="255"/>
    </location>
</feature>
<keyword evidence="3" id="KW-0378">Hydrolase</keyword>
<keyword evidence="5" id="KW-0539">Nucleus</keyword>
<dbReference type="InterPro" id="IPR023214">
    <property type="entry name" value="HAD_sf"/>
</dbReference>
<dbReference type="CDD" id="cd01629">
    <property type="entry name" value="HAD_EP"/>
    <property type="match status" value="1"/>
</dbReference>
<keyword evidence="2" id="KW-0028">Amino-acid biosynthesis</keyword>
<keyword evidence="8" id="KW-1185">Reference proteome</keyword>
<proteinExistence type="predicted"/>
<dbReference type="Gene3D" id="1.10.720.60">
    <property type="match status" value="1"/>
</dbReference>
<evidence type="ECO:0000256" key="4">
    <source>
        <dbReference type="ARBA" id="ARBA00023167"/>
    </source>
</evidence>
<organism evidence="7 8">
    <name type="scientific">Phlebotomus papatasi</name>
    <name type="common">Sandfly</name>
    <dbReference type="NCBI Taxonomy" id="29031"/>
    <lineage>
        <taxon>Eukaryota</taxon>
        <taxon>Metazoa</taxon>
        <taxon>Ecdysozoa</taxon>
        <taxon>Arthropoda</taxon>
        <taxon>Hexapoda</taxon>
        <taxon>Insecta</taxon>
        <taxon>Pterygota</taxon>
        <taxon>Neoptera</taxon>
        <taxon>Endopterygota</taxon>
        <taxon>Diptera</taxon>
        <taxon>Nematocera</taxon>
        <taxon>Psychodoidea</taxon>
        <taxon>Psychodidae</taxon>
        <taxon>Phlebotomus</taxon>
        <taxon>Phlebotomus</taxon>
    </lineage>
</organism>
<evidence type="ECO:0000256" key="6">
    <source>
        <dbReference type="SAM" id="MobiDB-lite"/>
    </source>
</evidence>
<dbReference type="PANTHER" id="PTHR20371">
    <property type="entry name" value="ENOLASE-PHOSPHATASE E1"/>
    <property type="match status" value="1"/>
</dbReference>
<dbReference type="EnsemblMetazoa" id="PPAI009475-RA">
    <property type="protein sequence ID" value="PPAI009475-PA"/>
    <property type="gene ID" value="PPAI009475"/>
</dbReference>
<dbReference type="InterPro" id="IPR036412">
    <property type="entry name" value="HAD-like_sf"/>
</dbReference>
<keyword evidence="4" id="KW-0486">Methionine biosynthesis</keyword>
<sequence>METLFPYALKNVEKFLQDNWDRDDVKEIVIELRKVSEKDVEEKVEGAVPVLGEDEDKTKMLESVVRSVEWLMANDRKVTPLKTLQGLIWEVGYKDESIKGHIYDDVPKAFENWTKTGHKIFIYSSGSVNAQKLHFGHTSAGDLLPHLSGHFDTKIGAKQEKESYEAIAKEIEFAPDEIVFLTDIVKEAKAAQDAGMNVVIVVRPGNDALTDEEKKEFPVIETFETLPLEEVTTGKRKIQEEEVEEKQVQPKKIAK</sequence>
<evidence type="ECO:0000313" key="8">
    <source>
        <dbReference type="Proteomes" id="UP000092462"/>
    </source>
</evidence>
<evidence type="ECO:0000256" key="5">
    <source>
        <dbReference type="ARBA" id="ARBA00023242"/>
    </source>
</evidence>
<dbReference type="NCBIfam" id="TIGR01691">
    <property type="entry name" value="enolase-ppase"/>
    <property type="match status" value="1"/>
</dbReference>
<dbReference type="FunFam" id="3.40.50.1000:FF:000079">
    <property type="entry name" value="Enolase-phosphatase E1"/>
    <property type="match status" value="1"/>
</dbReference>
<reference evidence="7" key="1">
    <citation type="submission" date="2022-08" db="UniProtKB">
        <authorList>
            <consortium name="EnsemblMetazoa"/>
        </authorList>
    </citation>
    <scope>IDENTIFICATION</scope>
    <source>
        <strain evidence="7">Israel</strain>
    </source>
</reference>
<feature type="compositionally biased region" description="Basic and acidic residues" evidence="6">
    <location>
        <begin position="237"/>
        <end position="248"/>
    </location>
</feature>
<dbReference type="GO" id="GO:0019509">
    <property type="term" value="P:L-methionine salvage from methylthioadenosine"/>
    <property type="evidence" value="ECO:0007669"/>
    <property type="project" value="InterPro"/>
</dbReference>
<dbReference type="SUPFAM" id="SSF56784">
    <property type="entry name" value="HAD-like"/>
    <property type="match status" value="1"/>
</dbReference>
<dbReference type="VEuPathDB" id="VectorBase:PPAPM1_004633"/>
<dbReference type="GO" id="GO:0000287">
    <property type="term" value="F:magnesium ion binding"/>
    <property type="evidence" value="ECO:0007669"/>
    <property type="project" value="InterPro"/>
</dbReference>
<dbReference type="InterPro" id="IPR006439">
    <property type="entry name" value="HAD-SF_hydro_IA"/>
</dbReference>
<evidence type="ECO:0000256" key="1">
    <source>
        <dbReference type="ARBA" id="ARBA00022490"/>
    </source>
</evidence>
<dbReference type="Proteomes" id="UP000092462">
    <property type="component" value="Unassembled WGS sequence"/>
</dbReference>
<dbReference type="AlphaFoldDB" id="A0A1B0DM85"/>
<protein>
    <recommendedName>
        <fullName evidence="9">Enolase-phosphatase E1</fullName>
    </recommendedName>
</protein>
<evidence type="ECO:0008006" key="9">
    <source>
        <dbReference type="Google" id="ProtNLM"/>
    </source>
</evidence>
<keyword evidence="1" id="KW-0963">Cytoplasm</keyword>
<evidence type="ECO:0000256" key="3">
    <source>
        <dbReference type="ARBA" id="ARBA00022801"/>
    </source>
</evidence>
<name>A0A1B0DM85_PHLPP</name>
<dbReference type="Pfam" id="PF00702">
    <property type="entry name" value="Hydrolase"/>
    <property type="match status" value="1"/>
</dbReference>
<dbReference type="NCBIfam" id="TIGR01549">
    <property type="entry name" value="HAD-SF-IA-v1"/>
    <property type="match status" value="1"/>
</dbReference>
<dbReference type="Gene3D" id="3.40.50.1000">
    <property type="entry name" value="HAD superfamily/HAD-like"/>
    <property type="match status" value="1"/>
</dbReference>
<dbReference type="VEuPathDB" id="VectorBase:PPAI009475"/>
<evidence type="ECO:0000313" key="7">
    <source>
        <dbReference type="EnsemblMetazoa" id="PPAI009475-PA"/>
    </source>
</evidence>
<dbReference type="InterPro" id="IPR023943">
    <property type="entry name" value="Enolase-ppase_E1"/>
</dbReference>
<accession>A0A1B0DM85</accession>
<dbReference type="EMBL" id="AJVK01006905">
    <property type="status" value="NOT_ANNOTATED_CDS"/>
    <property type="molecule type" value="Genomic_DNA"/>
</dbReference>
<evidence type="ECO:0000256" key="2">
    <source>
        <dbReference type="ARBA" id="ARBA00022605"/>
    </source>
</evidence>
<dbReference type="GO" id="GO:0043874">
    <property type="term" value="F:acireductone synthase activity"/>
    <property type="evidence" value="ECO:0007669"/>
    <property type="project" value="InterPro"/>
</dbReference>